<gene>
    <name evidence="2" type="ORF">H1164_14280</name>
</gene>
<dbReference type="SUPFAM" id="SSF101473">
    <property type="entry name" value="DhaL-like"/>
    <property type="match status" value="1"/>
</dbReference>
<dbReference type="SMART" id="SM01120">
    <property type="entry name" value="Dak2"/>
    <property type="match status" value="1"/>
</dbReference>
<sequence>MMRSGAGNLNKHVESVNALNVFPVPDGDTGTNMNLTLASGVKEMEKQAASGTVGKLAEALSKGLLMGARGNSGVILSQLFRGFAKAVSDKKEINAHQLADAFQRGVETAYKAVIKPVEGTVLTVAREAADAGMKKAWTTEDTAVIMETVLNEARRTLARTPEMLPVLKQTGVVDAGGQGLVYIYEGMLAALKGEEIAPDAPQAKLDTESLASLAHDNAQSKMDASQIEHGYCTEFIINLKTTRRKTEAFDEAKFRKSMEQFGDSLLVVADDELVKVHIHAEYPGDALNFAMKFGDLIRIKIDNMREQYASVTEGKSAASTPVQTGGEQKAEKKKYGIVAVAAGKGIVDIFRSLGVDQVVEGGQTMNPSTEELVDAVRKIEAENIVILPNNKNIVLTAKQVSQIVDTPVTVIATRSIPQGLAALLAFSAERSHEENEQNMTTASGAVRSGELTYAIRDSQVDGQEIRKGDFLGIQEGKIEIVGQDMVQTAKALLQKMIGEEADVVTVIYGRDVTEEQAHALVESLSQIYPEIEFEVHQGGQPVYYYLFAVE</sequence>
<organism evidence="2 3">
    <name type="scientific">Thermoactinomyces daqus</name>
    <dbReference type="NCBI Taxonomy" id="1329516"/>
    <lineage>
        <taxon>Bacteria</taxon>
        <taxon>Bacillati</taxon>
        <taxon>Bacillota</taxon>
        <taxon>Bacilli</taxon>
        <taxon>Bacillales</taxon>
        <taxon>Thermoactinomycetaceae</taxon>
        <taxon>Thermoactinomyces</taxon>
    </lineage>
</organism>
<reference evidence="2 3" key="1">
    <citation type="submission" date="2020-07" db="EMBL/GenBank/DDBJ databases">
        <authorList>
            <person name="Feng H."/>
        </authorList>
    </citation>
    <scope>NUCLEOTIDE SEQUENCE [LARGE SCALE GENOMIC DNA]</scope>
    <source>
        <strain evidence="3">s-11</strain>
    </source>
</reference>
<dbReference type="InterPro" id="IPR050270">
    <property type="entry name" value="DegV_domain_contain"/>
</dbReference>
<dbReference type="NCBIfam" id="TIGR03599">
    <property type="entry name" value="YloV"/>
    <property type="match status" value="1"/>
</dbReference>
<protein>
    <submittedName>
        <fullName evidence="2">DAK2 domain-containing protein</fullName>
    </submittedName>
</protein>
<dbReference type="InterPro" id="IPR004007">
    <property type="entry name" value="DhaL_dom"/>
</dbReference>
<dbReference type="AlphaFoldDB" id="A0A7W2AIS4"/>
<dbReference type="Gene3D" id="1.25.40.340">
    <property type="match status" value="1"/>
</dbReference>
<dbReference type="Pfam" id="PF13684">
    <property type="entry name" value="FakA-like_C"/>
    <property type="match status" value="1"/>
</dbReference>
<evidence type="ECO:0000259" key="1">
    <source>
        <dbReference type="PROSITE" id="PS51480"/>
    </source>
</evidence>
<dbReference type="InterPro" id="IPR019986">
    <property type="entry name" value="YloV-like"/>
</dbReference>
<dbReference type="InterPro" id="IPR033470">
    <property type="entry name" value="FakA-like_C"/>
</dbReference>
<keyword evidence="3" id="KW-1185">Reference proteome</keyword>
<dbReference type="PANTHER" id="PTHR33434:SF4">
    <property type="entry name" value="PHOSPHATASE PROTEIN"/>
    <property type="match status" value="1"/>
</dbReference>
<dbReference type="InterPro" id="IPR036117">
    <property type="entry name" value="DhaL_dom_sf"/>
</dbReference>
<dbReference type="EMBL" id="JACEIP010000026">
    <property type="protein sequence ID" value="MBA4544051.1"/>
    <property type="molecule type" value="Genomic_DNA"/>
</dbReference>
<dbReference type="PROSITE" id="PS51480">
    <property type="entry name" value="DHAL"/>
    <property type="match status" value="1"/>
</dbReference>
<dbReference type="GO" id="GO:0006071">
    <property type="term" value="P:glycerol metabolic process"/>
    <property type="evidence" value="ECO:0007669"/>
    <property type="project" value="InterPro"/>
</dbReference>
<evidence type="ECO:0000313" key="3">
    <source>
        <dbReference type="Proteomes" id="UP000530514"/>
    </source>
</evidence>
<dbReference type="GO" id="GO:0004371">
    <property type="term" value="F:glycerone kinase activity"/>
    <property type="evidence" value="ECO:0007669"/>
    <property type="project" value="InterPro"/>
</dbReference>
<proteinExistence type="predicted"/>
<dbReference type="OrthoDB" id="9760324at2"/>
<name>A0A7W2AIS4_9BACL</name>
<comment type="caution">
    <text evidence="2">The sequence shown here is derived from an EMBL/GenBank/DDBJ whole genome shotgun (WGS) entry which is preliminary data.</text>
</comment>
<dbReference type="InterPro" id="IPR048394">
    <property type="entry name" value="FakA-like_M"/>
</dbReference>
<dbReference type="Pfam" id="PF02734">
    <property type="entry name" value="Dak2"/>
    <property type="match status" value="1"/>
</dbReference>
<dbReference type="PANTHER" id="PTHR33434">
    <property type="entry name" value="DEGV DOMAIN-CONTAINING PROTEIN DR_1986-RELATED"/>
    <property type="match status" value="1"/>
</dbReference>
<accession>A0A7W2AIS4</accession>
<dbReference type="Pfam" id="PF21645">
    <property type="entry name" value="FakA-like_M"/>
    <property type="match status" value="1"/>
</dbReference>
<dbReference type="SMART" id="SM01121">
    <property type="entry name" value="Dak1_2"/>
    <property type="match status" value="1"/>
</dbReference>
<feature type="domain" description="DhaL" evidence="1">
    <location>
        <begin position="1"/>
        <end position="189"/>
    </location>
</feature>
<dbReference type="Proteomes" id="UP000530514">
    <property type="component" value="Unassembled WGS sequence"/>
</dbReference>
<evidence type="ECO:0000313" key="2">
    <source>
        <dbReference type="EMBL" id="MBA4544051.1"/>
    </source>
</evidence>